<dbReference type="InterPro" id="IPR050235">
    <property type="entry name" value="CK1_Ser-Thr_kinase"/>
</dbReference>
<evidence type="ECO:0000259" key="1">
    <source>
        <dbReference type="PROSITE" id="PS50011"/>
    </source>
</evidence>
<name>A0A267DMD5_9PLAT</name>
<evidence type="ECO:0000313" key="3">
    <source>
        <dbReference type="EMBL" id="PAA75594.1"/>
    </source>
</evidence>
<gene>
    <name evidence="2" type="ORF">BOX15_Mlig014736g1</name>
    <name evidence="3" type="ORF">BOX15_Mlig014736g2</name>
</gene>
<dbReference type="Proteomes" id="UP000215902">
    <property type="component" value="Unassembled WGS sequence"/>
</dbReference>
<evidence type="ECO:0000313" key="4">
    <source>
        <dbReference type="Proteomes" id="UP000215902"/>
    </source>
</evidence>
<dbReference type="EMBL" id="NIVC01000873">
    <property type="protein sequence ID" value="PAA75594.1"/>
    <property type="molecule type" value="Genomic_DNA"/>
</dbReference>
<dbReference type="GO" id="GO:0004672">
    <property type="term" value="F:protein kinase activity"/>
    <property type="evidence" value="ECO:0007669"/>
    <property type="project" value="InterPro"/>
</dbReference>
<dbReference type="PANTHER" id="PTHR11909">
    <property type="entry name" value="CASEIN KINASE-RELATED"/>
    <property type="match status" value="1"/>
</dbReference>
<comment type="caution">
    <text evidence="2">The sequence shown here is derived from an EMBL/GenBank/DDBJ whole genome shotgun (WGS) entry which is preliminary data.</text>
</comment>
<accession>A0A267DMD5</accession>
<evidence type="ECO:0000313" key="2">
    <source>
        <dbReference type="EMBL" id="PAA50385.1"/>
    </source>
</evidence>
<dbReference type="GO" id="GO:0005524">
    <property type="term" value="F:ATP binding"/>
    <property type="evidence" value="ECO:0007669"/>
    <property type="project" value="InterPro"/>
</dbReference>
<protein>
    <recommendedName>
        <fullName evidence="1">Protein kinase domain-containing protein</fullName>
    </recommendedName>
</protein>
<dbReference type="SUPFAM" id="SSF56112">
    <property type="entry name" value="Protein kinase-like (PK-like)"/>
    <property type="match status" value="1"/>
</dbReference>
<dbReference type="STRING" id="282301.A0A267DMD5"/>
<feature type="domain" description="Protein kinase" evidence="1">
    <location>
        <begin position="90"/>
        <end position="406"/>
    </location>
</feature>
<dbReference type="InterPro" id="IPR011009">
    <property type="entry name" value="Kinase-like_dom_sf"/>
</dbReference>
<dbReference type="EMBL" id="NIVC01003649">
    <property type="protein sequence ID" value="PAA50385.1"/>
    <property type="molecule type" value="Genomic_DNA"/>
</dbReference>
<sequence>MDRFSSLITEELLKDTDLQETENRFETQKEMEQLQTRAAIILGILVNSKDFTQTFLYTNSEDLHVYSHYSKRMVIIDALTRCAPDQMVNYDTYKFTAHPNFEKKISAYTRTLDKPNQPLSKNRPWDVALSIIIKVEALDHTSENLTSSRLLLREYSILKHIWESYVRELIDLDEMTGIPMVFDYTDVPNSVFNYEPNEEHQQKFVDPYGCLMPWKSEFRSTMAYMTMEKLGPNVHYLLELMVRTRRKTCTFDLDTAFKIFDQIICRCLQLHKFGVVHNAVEPRNTYFGRSSSFNVVYLANFGKAMITDSKERKMADVLLGGNPRFTSQYRLRGTYPNPMQDIESAFYTLLSMIVHNLPWDVFLQSNVTPRQSDLNANTSNQSDLEGVDPHPKVRENKFSFWKHPAGINRVLADVQYLAVGSDFYHVNLATEIIKDIYTKLRDQFQQTTYKVKPKTSIAGNLLSQQSAEFQFYFEIRRATLLFFRFESLSVSLCTTTYQKKIEAISRDEQEPRPAWNLSNWCFNVVQMNAPGNMRLSMVPLSMVARTNE</sequence>
<dbReference type="PROSITE" id="PS50011">
    <property type="entry name" value="PROTEIN_KINASE_DOM"/>
    <property type="match status" value="1"/>
</dbReference>
<dbReference type="InterPro" id="IPR000719">
    <property type="entry name" value="Prot_kinase_dom"/>
</dbReference>
<dbReference type="Gene3D" id="1.10.510.10">
    <property type="entry name" value="Transferase(Phosphotransferase) domain 1"/>
    <property type="match status" value="1"/>
</dbReference>
<proteinExistence type="predicted"/>
<keyword evidence="4" id="KW-1185">Reference proteome</keyword>
<dbReference type="OrthoDB" id="9331472at2759"/>
<organism evidence="2 4">
    <name type="scientific">Macrostomum lignano</name>
    <dbReference type="NCBI Taxonomy" id="282301"/>
    <lineage>
        <taxon>Eukaryota</taxon>
        <taxon>Metazoa</taxon>
        <taxon>Spiralia</taxon>
        <taxon>Lophotrochozoa</taxon>
        <taxon>Platyhelminthes</taxon>
        <taxon>Rhabditophora</taxon>
        <taxon>Macrostomorpha</taxon>
        <taxon>Macrostomida</taxon>
        <taxon>Macrostomidae</taxon>
        <taxon>Macrostomum</taxon>
    </lineage>
</organism>
<reference evidence="2 4" key="1">
    <citation type="submission" date="2017-06" db="EMBL/GenBank/DDBJ databases">
        <title>A platform for efficient transgenesis in Macrostomum lignano, a flatworm model organism for stem cell research.</title>
        <authorList>
            <person name="Berezikov E."/>
        </authorList>
    </citation>
    <scope>NUCLEOTIDE SEQUENCE [LARGE SCALE GENOMIC DNA]</scope>
    <source>
        <strain evidence="2">DV1</strain>
        <tissue evidence="2">Whole organism</tissue>
    </source>
</reference>
<dbReference type="AlphaFoldDB" id="A0A267DMD5"/>